<keyword evidence="1" id="KW-0812">Transmembrane</keyword>
<dbReference type="Proteomes" id="UP000029920">
    <property type="component" value="Unassembled WGS sequence"/>
</dbReference>
<reference evidence="2 5" key="2">
    <citation type="submission" date="2017-06" db="EMBL/GenBank/DDBJ databases">
        <title>Complete genome of Helicobacter apodemus.</title>
        <authorList>
            <person name="Cho S."/>
        </authorList>
    </citation>
    <scope>NUCLEOTIDE SEQUENCE [LARGE SCALE GENOMIC DNA]</scope>
    <source>
        <strain evidence="2">SCJK1</strain>
        <strain evidence="5">SNUVETPUB-15-01</strain>
    </source>
</reference>
<feature type="transmembrane region" description="Helical" evidence="1">
    <location>
        <begin position="12"/>
        <end position="32"/>
    </location>
</feature>
<evidence type="ECO:0000256" key="1">
    <source>
        <dbReference type="SAM" id="Phobius"/>
    </source>
</evidence>
<keyword evidence="1" id="KW-0472">Membrane</keyword>
<evidence type="ECO:0000313" key="4">
    <source>
        <dbReference type="Proteomes" id="UP000029920"/>
    </source>
</evidence>
<evidence type="ECO:0000313" key="5">
    <source>
        <dbReference type="Proteomes" id="UP000244890"/>
    </source>
</evidence>
<dbReference type="Proteomes" id="UP000244890">
    <property type="component" value="Chromosome"/>
</dbReference>
<keyword evidence="4" id="KW-1185">Reference proteome</keyword>
<dbReference type="EMBL" id="CP021886">
    <property type="protein sequence ID" value="AWI34672.1"/>
    <property type="molecule type" value="Genomic_DNA"/>
</dbReference>
<sequence length="65" mass="7216">MNGLFGINGLSGYFLSVALLLVIVFVLGYLAITTQKNQVNNPYIIENPSALEKKSMDNAKHYKIQ</sequence>
<keyword evidence="1" id="KW-1133">Transmembrane helix</keyword>
<organism evidence="3 4">
    <name type="scientific">Helicobacter apodemus</name>
    <dbReference type="NCBI Taxonomy" id="135569"/>
    <lineage>
        <taxon>Bacteria</taxon>
        <taxon>Pseudomonadati</taxon>
        <taxon>Campylobacterota</taxon>
        <taxon>Epsilonproteobacteria</taxon>
        <taxon>Campylobacterales</taxon>
        <taxon>Helicobacteraceae</taxon>
        <taxon>Helicobacter</taxon>
    </lineage>
</organism>
<proteinExistence type="predicted"/>
<dbReference type="EMBL" id="JRPC02000012">
    <property type="protein sequence ID" value="TLE15852.1"/>
    <property type="molecule type" value="Genomic_DNA"/>
</dbReference>
<name>A0A099UH46_9HELI</name>
<evidence type="ECO:0000313" key="3">
    <source>
        <dbReference type="EMBL" id="TLE15852.1"/>
    </source>
</evidence>
<reference evidence="3 4" key="1">
    <citation type="journal article" date="2014" name="Genome Announc.">
        <title>Draft genome sequences of eight enterohepatic helicobacter species isolated from both laboratory and wild rodents.</title>
        <authorList>
            <person name="Sheh A."/>
            <person name="Shen Z."/>
            <person name="Fox J.G."/>
        </authorList>
    </citation>
    <scope>NUCLEOTIDE SEQUENCE [LARGE SCALE GENOMIC DNA]</scope>
    <source>
        <strain evidence="3 4">MIT-03-7007</strain>
    </source>
</reference>
<accession>A0A099UH46</accession>
<gene>
    <name evidence="2" type="ORF">CDV25_07770</name>
    <name evidence="3" type="ORF">LS72_005535</name>
</gene>
<dbReference type="InterPro" id="IPR025065">
    <property type="entry name" value="DUF4006"/>
</dbReference>
<dbReference type="Pfam" id="PF13179">
    <property type="entry name" value="DUF4006"/>
    <property type="match status" value="1"/>
</dbReference>
<reference evidence="3" key="3">
    <citation type="submission" date="2018-04" db="EMBL/GenBank/DDBJ databases">
        <authorList>
            <person name="Sheh A."/>
            <person name="Shen Z."/>
            <person name="Mannion A.J."/>
            <person name="Fox J.G."/>
        </authorList>
    </citation>
    <scope>NUCLEOTIDE SEQUENCE</scope>
    <source>
        <strain evidence="3">MIT-03-7007</strain>
    </source>
</reference>
<protein>
    <submittedName>
        <fullName evidence="3">DUF4006 family protein</fullName>
    </submittedName>
</protein>
<dbReference type="AlphaFoldDB" id="A0A099UH46"/>
<evidence type="ECO:0000313" key="2">
    <source>
        <dbReference type="EMBL" id="AWI34672.1"/>
    </source>
</evidence>
<dbReference type="OrthoDB" id="5329791at2"/>
<dbReference type="KEGG" id="had:CDV25_07770"/>
<dbReference type="RefSeq" id="WP_034552362.1">
    <property type="nucleotide sequence ID" value="NZ_CP021886.1"/>
</dbReference>